<organism evidence="1 2">
    <name type="scientific">Clavispora lusitaniae</name>
    <name type="common">Candida lusitaniae</name>
    <dbReference type="NCBI Taxonomy" id="36911"/>
    <lineage>
        <taxon>Eukaryota</taxon>
        <taxon>Fungi</taxon>
        <taxon>Dikarya</taxon>
        <taxon>Ascomycota</taxon>
        <taxon>Saccharomycotina</taxon>
        <taxon>Pichiomycetes</taxon>
        <taxon>Metschnikowiaceae</taxon>
        <taxon>Clavispora</taxon>
    </lineage>
</organism>
<sequence length="546" mass="62186">MRLSNAATAVCGRIKTTVASKEKFLFLILFFFWFDSFFFILFLLHSLPIMDNQDQGISPIQVDSFQKNYYMISRLGYGSFGYALLAKYKKNINNFLDQGKFSVGTMMEPIRNGNLTNVRSTGLVAVKVMKTQLKNPSDYLRVNEVKFILSIPSHPNLLQIYNLFIDETSGKLNIVMEPMNQNLYQFIQKHVGRPLSSKIVKGMLYQLLSAIRHIHSHGYFHRDVKPENILVTSTQQYYGAKHDIPPEMAKDAFVLKLCDYGLAKSVKNKRVLTPYVSTRWYRAPEILLRHANYSRPIDIWAFASVAVELVNFRPIFCGRNETDQLWQVLKVLGHPGNSHRNDIGGKWLEAIELSQNLGFTMPYAIGNSIHHILPSSYHELAETIKYCFLWDPDSRPTAEELFRSTYFKEYNTLGKEVLNLLPTPVSPTESFGGACEEYDDFASASASRDCSEEPGVSSHHAHVHPRISGLGQEIQLNSSQEVSCDYNMSSKLYFQKYTTIIDSDMDSDRSKSSAVGKENVDAFYDNVDHYDESFANSSFDSHKIAC</sequence>
<keyword evidence="1" id="KW-0418">Kinase</keyword>
<proteinExistence type="predicted"/>
<protein>
    <submittedName>
        <fullName evidence="1">Meiosis induction kinase protein</fullName>
    </submittedName>
</protein>
<evidence type="ECO:0000313" key="2">
    <source>
        <dbReference type="Proteomes" id="UP000326582"/>
    </source>
</evidence>
<keyword evidence="1" id="KW-0808">Transferase</keyword>
<dbReference type="Proteomes" id="UP000326582">
    <property type="component" value="Chromosome 1"/>
</dbReference>
<gene>
    <name evidence="1" type="ORF">EJF14_10016</name>
</gene>
<name>A0ACD0WCC3_CLALS</name>
<keyword evidence="2" id="KW-1185">Reference proteome</keyword>
<reference evidence="2" key="1">
    <citation type="journal article" date="2019" name="MBio">
        <title>Comparative genomics for the elucidation of multidrug resistance (MDR) in Candida lusitaniae.</title>
        <authorList>
            <person name="Kannan A."/>
            <person name="Asner S.A."/>
            <person name="Trachsel E."/>
            <person name="Kelly S."/>
            <person name="Parker J."/>
            <person name="Sanglard D."/>
        </authorList>
    </citation>
    <scope>NUCLEOTIDE SEQUENCE [LARGE SCALE GENOMIC DNA]</scope>
    <source>
        <strain evidence="2">P1</strain>
    </source>
</reference>
<dbReference type="EMBL" id="CP038484">
    <property type="protein sequence ID" value="QFZ24938.1"/>
    <property type="molecule type" value="Genomic_DNA"/>
</dbReference>
<evidence type="ECO:0000313" key="1">
    <source>
        <dbReference type="EMBL" id="QFZ24938.1"/>
    </source>
</evidence>
<accession>A0ACD0WCC3</accession>